<protein>
    <submittedName>
        <fullName evidence="1">Uncharacterized protein</fullName>
    </submittedName>
</protein>
<reference evidence="1" key="1">
    <citation type="journal article" date="2013" name="BMC Genomics">
        <title>Unscrambling butterfly oogenesis.</title>
        <authorList>
            <person name="Carter J.M."/>
            <person name="Baker S.C."/>
            <person name="Pink R."/>
            <person name="Carter D.R."/>
            <person name="Collins A."/>
            <person name="Tomlin J."/>
            <person name="Gibbs M."/>
            <person name="Breuker C.J."/>
        </authorList>
    </citation>
    <scope>NUCLEOTIDE SEQUENCE</scope>
    <source>
        <tissue evidence="1">Ovary</tissue>
    </source>
</reference>
<name>S4P779_9NEOP</name>
<sequence length="201" mass="22208">MSIATLSVTICSKSSVSSVLGWYTSLRQDAAFLHSLCPELLRCASILSQDASTMLQKPHRKDPGLISLINSESSFAITGVSFMATACSTFAQWNSQSLTRKHSWHTRHLYLSCPTCTIKQKQKKFTQYLSFINTSLYIILSKATTLCTKDLSGTFNRLTAFDFFVFGCTTCKLVDLVSAFFGMFSVSLLDAISSKILDVST</sequence>
<evidence type="ECO:0000313" key="1">
    <source>
        <dbReference type="EMBL" id="JAA84743.1"/>
    </source>
</evidence>
<dbReference type="AlphaFoldDB" id="S4P779"/>
<dbReference type="EMBL" id="GAIX01007817">
    <property type="protein sequence ID" value="JAA84743.1"/>
    <property type="molecule type" value="Transcribed_RNA"/>
</dbReference>
<proteinExistence type="predicted"/>
<reference evidence="1" key="2">
    <citation type="submission" date="2013-05" db="EMBL/GenBank/DDBJ databases">
        <authorList>
            <person name="Carter J.-M."/>
            <person name="Baker S.C."/>
            <person name="Pink R."/>
            <person name="Carter D.R.F."/>
            <person name="Collins A."/>
            <person name="Tomlin J."/>
            <person name="Gibbs M."/>
            <person name="Breuker C.J."/>
        </authorList>
    </citation>
    <scope>NUCLEOTIDE SEQUENCE</scope>
    <source>
        <tissue evidence="1">Ovary</tissue>
    </source>
</reference>
<organism evidence="1">
    <name type="scientific">Pararge aegeria</name>
    <name type="common">speckled wood butterfly</name>
    <dbReference type="NCBI Taxonomy" id="116150"/>
    <lineage>
        <taxon>Eukaryota</taxon>
        <taxon>Metazoa</taxon>
        <taxon>Ecdysozoa</taxon>
        <taxon>Arthropoda</taxon>
        <taxon>Hexapoda</taxon>
        <taxon>Insecta</taxon>
        <taxon>Pterygota</taxon>
        <taxon>Neoptera</taxon>
        <taxon>Endopterygota</taxon>
        <taxon>Lepidoptera</taxon>
        <taxon>Glossata</taxon>
        <taxon>Ditrysia</taxon>
        <taxon>Papilionoidea</taxon>
        <taxon>Nymphalidae</taxon>
        <taxon>Satyrinae</taxon>
        <taxon>Satyrini</taxon>
        <taxon>Parargina</taxon>
        <taxon>Pararge</taxon>
    </lineage>
</organism>
<feature type="non-terminal residue" evidence="1">
    <location>
        <position position="201"/>
    </location>
</feature>
<accession>S4P779</accession>